<dbReference type="EMBL" id="BLXZ01000004">
    <property type="protein sequence ID" value="GFO68567.1"/>
    <property type="molecule type" value="Genomic_DNA"/>
</dbReference>
<dbReference type="Pfam" id="PF13560">
    <property type="entry name" value="HTH_31"/>
    <property type="match status" value="1"/>
</dbReference>
<proteinExistence type="predicted"/>
<accession>A0A6V8N9S8</accession>
<organism evidence="3 4">
    <name type="scientific">Geomonas limicola</name>
    <dbReference type="NCBI Taxonomy" id="2740186"/>
    <lineage>
        <taxon>Bacteria</taxon>
        <taxon>Pseudomonadati</taxon>
        <taxon>Thermodesulfobacteriota</taxon>
        <taxon>Desulfuromonadia</taxon>
        <taxon>Geobacterales</taxon>
        <taxon>Geobacteraceae</taxon>
        <taxon>Geomonas</taxon>
    </lineage>
</organism>
<evidence type="ECO:0000259" key="2">
    <source>
        <dbReference type="PROSITE" id="PS50943"/>
    </source>
</evidence>
<dbReference type="GO" id="GO:0005829">
    <property type="term" value="C:cytosol"/>
    <property type="evidence" value="ECO:0007669"/>
    <property type="project" value="TreeGrafter"/>
</dbReference>
<dbReference type="SMART" id="SM00530">
    <property type="entry name" value="HTH_XRE"/>
    <property type="match status" value="1"/>
</dbReference>
<comment type="caution">
    <text evidence="3">The sequence shown here is derived from an EMBL/GenBank/DDBJ whole genome shotgun (WGS) entry which is preliminary data.</text>
</comment>
<reference evidence="4" key="1">
    <citation type="submission" date="2020-06" db="EMBL/GenBank/DDBJ databases">
        <title>Draft genomic sequecing of Geomonas sp. Red745.</title>
        <authorList>
            <person name="Itoh H."/>
            <person name="Xu Z.X."/>
            <person name="Ushijima N."/>
            <person name="Masuda Y."/>
            <person name="Shiratori Y."/>
            <person name="Senoo K."/>
        </authorList>
    </citation>
    <scope>NUCLEOTIDE SEQUENCE [LARGE SCALE GENOMIC DNA]</scope>
    <source>
        <strain evidence="4">Red745</strain>
    </source>
</reference>
<sequence length="111" mass="12520">MLAAALKDARKRARKTLRDVAEATGLSIGFISDIEHGRRRTTPEVLEAIQKVLGVKDNALIKAGQESQLLKEKLRFLYESRPQSSFALARLAEDLSDEDLLEMLKTLEQKR</sequence>
<dbReference type="Gene3D" id="1.10.260.40">
    <property type="entry name" value="lambda repressor-like DNA-binding domains"/>
    <property type="match status" value="1"/>
</dbReference>
<gene>
    <name evidence="3" type="ORF">GMLC_21460</name>
</gene>
<dbReference type="RefSeq" id="WP_183361117.1">
    <property type="nucleotide sequence ID" value="NZ_BLXZ01000004.1"/>
</dbReference>
<dbReference type="InterPro" id="IPR050807">
    <property type="entry name" value="TransReg_Diox_bact_type"/>
</dbReference>
<evidence type="ECO:0000313" key="4">
    <source>
        <dbReference type="Proteomes" id="UP000587586"/>
    </source>
</evidence>
<evidence type="ECO:0000256" key="1">
    <source>
        <dbReference type="ARBA" id="ARBA00023125"/>
    </source>
</evidence>
<dbReference type="InterPro" id="IPR001387">
    <property type="entry name" value="Cro/C1-type_HTH"/>
</dbReference>
<dbReference type="PANTHER" id="PTHR46797:SF1">
    <property type="entry name" value="METHYLPHOSPHONATE SYNTHASE"/>
    <property type="match status" value="1"/>
</dbReference>
<dbReference type="PROSITE" id="PS50943">
    <property type="entry name" value="HTH_CROC1"/>
    <property type="match status" value="1"/>
</dbReference>
<evidence type="ECO:0000313" key="3">
    <source>
        <dbReference type="EMBL" id="GFO68567.1"/>
    </source>
</evidence>
<protein>
    <recommendedName>
        <fullName evidence="2">HTH cro/C1-type domain-containing protein</fullName>
    </recommendedName>
</protein>
<dbReference type="CDD" id="cd00093">
    <property type="entry name" value="HTH_XRE"/>
    <property type="match status" value="1"/>
</dbReference>
<dbReference type="InterPro" id="IPR010982">
    <property type="entry name" value="Lambda_DNA-bd_dom_sf"/>
</dbReference>
<feature type="domain" description="HTH cro/C1-type" evidence="2">
    <location>
        <begin position="6"/>
        <end position="60"/>
    </location>
</feature>
<dbReference type="GO" id="GO:0003677">
    <property type="term" value="F:DNA binding"/>
    <property type="evidence" value="ECO:0007669"/>
    <property type="project" value="UniProtKB-KW"/>
</dbReference>
<dbReference type="AlphaFoldDB" id="A0A6V8N9S8"/>
<keyword evidence="4" id="KW-1185">Reference proteome</keyword>
<dbReference type="Proteomes" id="UP000587586">
    <property type="component" value="Unassembled WGS sequence"/>
</dbReference>
<dbReference type="SUPFAM" id="SSF47413">
    <property type="entry name" value="lambda repressor-like DNA-binding domains"/>
    <property type="match status" value="1"/>
</dbReference>
<dbReference type="GO" id="GO:0003700">
    <property type="term" value="F:DNA-binding transcription factor activity"/>
    <property type="evidence" value="ECO:0007669"/>
    <property type="project" value="TreeGrafter"/>
</dbReference>
<dbReference type="PANTHER" id="PTHR46797">
    <property type="entry name" value="HTH-TYPE TRANSCRIPTIONAL REGULATOR"/>
    <property type="match status" value="1"/>
</dbReference>
<name>A0A6V8N9S8_9BACT</name>
<keyword evidence="1" id="KW-0238">DNA-binding</keyword>